<evidence type="ECO:0000256" key="4">
    <source>
        <dbReference type="ARBA" id="ARBA00022989"/>
    </source>
</evidence>
<feature type="transmembrane region" description="Helical" evidence="6">
    <location>
        <begin position="456"/>
        <end position="478"/>
    </location>
</feature>
<keyword evidence="4 6" id="KW-1133">Transmembrane helix</keyword>
<dbReference type="STRING" id="1117707.VQ7734_01164"/>
<reference evidence="9" key="1">
    <citation type="submission" date="2016-12" db="EMBL/GenBank/DDBJ databases">
        <authorList>
            <person name="Rodrigo-Torres L."/>
            <person name="Arahal R.D."/>
            <person name="Lucena T."/>
        </authorList>
    </citation>
    <scope>NUCLEOTIDE SEQUENCE [LARGE SCALE GENOMIC DNA]</scope>
</reference>
<feature type="transmembrane region" description="Helical" evidence="6">
    <location>
        <begin position="386"/>
        <end position="404"/>
    </location>
</feature>
<organism evidence="8 9">
    <name type="scientific">Vibrio quintilis</name>
    <dbReference type="NCBI Taxonomy" id="1117707"/>
    <lineage>
        <taxon>Bacteria</taxon>
        <taxon>Pseudomonadati</taxon>
        <taxon>Pseudomonadota</taxon>
        <taxon>Gammaproteobacteria</taxon>
        <taxon>Vibrionales</taxon>
        <taxon>Vibrionaceae</taxon>
        <taxon>Vibrio</taxon>
    </lineage>
</organism>
<feature type="domain" description="ABC3 transporter permease C-terminal" evidence="7">
    <location>
        <begin position="693"/>
        <end position="796"/>
    </location>
</feature>
<evidence type="ECO:0000256" key="3">
    <source>
        <dbReference type="ARBA" id="ARBA00022692"/>
    </source>
</evidence>
<evidence type="ECO:0000256" key="6">
    <source>
        <dbReference type="SAM" id="Phobius"/>
    </source>
</evidence>
<dbReference type="Proteomes" id="UP000184600">
    <property type="component" value="Unassembled WGS sequence"/>
</dbReference>
<evidence type="ECO:0000313" key="9">
    <source>
        <dbReference type="Proteomes" id="UP000184600"/>
    </source>
</evidence>
<feature type="transmembrane region" description="Helical" evidence="6">
    <location>
        <begin position="21"/>
        <end position="45"/>
    </location>
</feature>
<keyword evidence="9" id="KW-1185">Reference proteome</keyword>
<proteinExistence type="predicted"/>
<evidence type="ECO:0000313" key="8">
    <source>
        <dbReference type="EMBL" id="SHO55436.1"/>
    </source>
</evidence>
<keyword evidence="2" id="KW-1003">Cell membrane</keyword>
<evidence type="ECO:0000256" key="1">
    <source>
        <dbReference type="ARBA" id="ARBA00004651"/>
    </source>
</evidence>
<name>A0A1M7YSD0_9VIBR</name>
<dbReference type="PANTHER" id="PTHR30287">
    <property type="entry name" value="MEMBRANE COMPONENT OF PREDICTED ABC SUPERFAMILY METABOLITE UPTAKE TRANSPORTER"/>
    <property type="match status" value="1"/>
</dbReference>
<feature type="transmembrane region" description="Helical" evidence="6">
    <location>
        <begin position="777"/>
        <end position="799"/>
    </location>
</feature>
<accession>A0A1M7YSD0</accession>
<dbReference type="InterPro" id="IPR038766">
    <property type="entry name" value="Membrane_comp_ABC_pdt"/>
</dbReference>
<evidence type="ECO:0000259" key="7">
    <source>
        <dbReference type="Pfam" id="PF02687"/>
    </source>
</evidence>
<dbReference type="Pfam" id="PF02687">
    <property type="entry name" value="FtsX"/>
    <property type="match status" value="2"/>
</dbReference>
<dbReference type="AlphaFoldDB" id="A0A1M7YSD0"/>
<feature type="transmembrane region" description="Helical" evidence="6">
    <location>
        <begin position="734"/>
        <end position="757"/>
    </location>
</feature>
<keyword evidence="3 6" id="KW-0812">Transmembrane</keyword>
<sequence>MTGTSFNRSLIRWSLKEIRHGQLWLVILALALITTSIFALSAVAARMEQAIVNQSKDTLMADTVFISPDPVPESLLVRTERRGAETSLMTRFSTMLFSGEGMKLVFVKAVDQAFPLRGQLRLFDGKSEHAHVKPGEVWLDPQILTDLNVNIGDSVFIGDLERRITGEITEEPGLNFNPFRQMPTVLIHQSDVAATGTVTVGSRVQYRLFINSSDQNIAWLKSATALSPSERWRDVSDSGRTSDIFENALRYLSLVVVVTVLIAMITLLFTCQNYVASRKQTVAMLKSLGATRKWIRHWLLIQMALLLSIALAIGLPAGYLLELILHIPLRGVLPSPLPDLGFGPLWTTVLVLLLVAVPGFGISLYQLVHVKAGEVLQSGVSPALSAFMRWGFFLIPLCGVAVFFGKNTFLWVVLAGIAVVLILSAGAGVLVLKALEKFPLSSSFILALRRMSRAPLMTGIQLSALALSLMLFAVLWIVRTDLLADWTGIFPEDAPNVFAINISTEEKDNYLQQLDTMQLEHSPLFPMVRGRLYKINGTDAKVYAGGAQASDIFRREVNFTWAQSLPVYNQIIDGQWVPEQGVSVESGVAEDLKIKVGDSLEFRINNQAIIAKVNSIRHVDWRDLKPNFYFILSPDLTGTLARSWLLSFRTGKDSVRQMSALAHQFPTVSLIDMRRITTKIQQILNRIIWAVSVLTGMSLFAGLLLIYTLLRLSLDQRRSEMKLYRTLGMSDKRLRWTLWAEFGLLALTAGMISGFSADGVVAVLVSYGFDLTARPHYLLWILQPVVACVMVMLVVFHLFHYLNNKNHQQNTFPSSE</sequence>
<feature type="transmembrane region" description="Helical" evidence="6">
    <location>
        <begin position="687"/>
        <end position="714"/>
    </location>
</feature>
<protein>
    <submittedName>
        <fullName evidence="8">FtsX-like permease family protein</fullName>
    </submittedName>
</protein>
<feature type="transmembrane region" description="Helical" evidence="6">
    <location>
        <begin position="297"/>
        <end position="321"/>
    </location>
</feature>
<comment type="subcellular location">
    <subcellularLocation>
        <location evidence="1">Cell membrane</location>
        <topology evidence="1">Multi-pass membrane protein</topology>
    </subcellularLocation>
</comment>
<evidence type="ECO:0000256" key="2">
    <source>
        <dbReference type="ARBA" id="ARBA00022475"/>
    </source>
</evidence>
<gene>
    <name evidence="8" type="ORF">VQ7734_01164</name>
</gene>
<dbReference type="InterPro" id="IPR003838">
    <property type="entry name" value="ABC3_permease_C"/>
</dbReference>
<feature type="domain" description="ABC3 transporter permease C-terminal" evidence="7">
    <location>
        <begin position="254"/>
        <end position="369"/>
    </location>
</feature>
<keyword evidence="5 6" id="KW-0472">Membrane</keyword>
<dbReference type="GO" id="GO:0005886">
    <property type="term" value="C:plasma membrane"/>
    <property type="evidence" value="ECO:0007669"/>
    <property type="project" value="UniProtKB-SubCell"/>
</dbReference>
<feature type="transmembrane region" description="Helical" evidence="6">
    <location>
        <begin position="251"/>
        <end position="276"/>
    </location>
</feature>
<dbReference type="PANTHER" id="PTHR30287:SF1">
    <property type="entry name" value="INNER MEMBRANE PROTEIN"/>
    <property type="match status" value="1"/>
</dbReference>
<dbReference type="EMBL" id="FRFG01000014">
    <property type="protein sequence ID" value="SHO55436.1"/>
    <property type="molecule type" value="Genomic_DNA"/>
</dbReference>
<evidence type="ECO:0000256" key="5">
    <source>
        <dbReference type="ARBA" id="ARBA00023136"/>
    </source>
</evidence>
<feature type="transmembrane region" description="Helical" evidence="6">
    <location>
        <begin position="341"/>
        <end position="365"/>
    </location>
</feature>
<dbReference type="RefSeq" id="WP_073580431.1">
    <property type="nucleotide sequence ID" value="NZ_AP024898.1"/>
</dbReference>
<feature type="transmembrane region" description="Helical" evidence="6">
    <location>
        <begin position="410"/>
        <end position="435"/>
    </location>
</feature>